<feature type="chain" id="PRO_5040960828" evidence="1">
    <location>
        <begin position="24"/>
        <end position="137"/>
    </location>
</feature>
<protein>
    <submittedName>
        <fullName evidence="2">Uncharacterized protein</fullName>
    </submittedName>
</protein>
<feature type="signal peptide" evidence="1">
    <location>
        <begin position="1"/>
        <end position="23"/>
    </location>
</feature>
<keyword evidence="1" id="KW-0732">Signal</keyword>
<evidence type="ECO:0000256" key="1">
    <source>
        <dbReference type="SAM" id="SignalP"/>
    </source>
</evidence>
<gene>
    <name evidence="2" type="ORF">L6654_31150</name>
</gene>
<comment type="caution">
    <text evidence="2">The sequence shown here is derived from an EMBL/GenBank/DDBJ whole genome shotgun (WGS) entry which is preliminary data.</text>
</comment>
<dbReference type="RefSeq" id="WP_237860797.1">
    <property type="nucleotide sequence ID" value="NZ_JAKLTY010000026.1"/>
</dbReference>
<sequence>MLSKCSLAVLAVVLSVAATPARAMVCMDTSTTLDEVVDTIGSQKGCESAMKVFKDCELTASGDVQLGAAVEKKCEADFKPGLSAAQTQAYKREMHACDIKYRNKSGTMYLSFTAFCRAEVAQRYSQRALKAAGQKTR</sequence>
<reference evidence="2" key="1">
    <citation type="submission" date="2022-01" db="EMBL/GenBank/DDBJ databases">
        <title>Genome sequnece data of strain Bradyrhizobium sp. nov.</title>
        <authorList>
            <person name="Zhang J."/>
        </authorList>
    </citation>
    <scope>NUCLEOTIDE SEQUENCE</scope>
    <source>
        <strain evidence="2">WYCCWR 13023</strain>
    </source>
</reference>
<evidence type="ECO:0000313" key="2">
    <source>
        <dbReference type="EMBL" id="MCG2631095.1"/>
    </source>
</evidence>
<name>A0A9X1UAC2_9BRAD</name>
<dbReference type="EMBL" id="JAKLTY010000026">
    <property type="protein sequence ID" value="MCG2631095.1"/>
    <property type="molecule type" value="Genomic_DNA"/>
</dbReference>
<proteinExistence type="predicted"/>
<dbReference type="AlphaFoldDB" id="A0A9X1UAC2"/>
<evidence type="ECO:0000313" key="3">
    <source>
        <dbReference type="Proteomes" id="UP001139054"/>
    </source>
</evidence>
<organism evidence="2 3">
    <name type="scientific">Bradyrhizobium zhengyangense</name>
    <dbReference type="NCBI Taxonomy" id="2911009"/>
    <lineage>
        <taxon>Bacteria</taxon>
        <taxon>Pseudomonadati</taxon>
        <taxon>Pseudomonadota</taxon>
        <taxon>Alphaproteobacteria</taxon>
        <taxon>Hyphomicrobiales</taxon>
        <taxon>Nitrobacteraceae</taxon>
        <taxon>Bradyrhizobium</taxon>
    </lineage>
</organism>
<accession>A0A9X1UAC2</accession>
<dbReference type="Proteomes" id="UP001139054">
    <property type="component" value="Unassembled WGS sequence"/>
</dbReference>